<evidence type="ECO:0008006" key="10">
    <source>
        <dbReference type="Google" id="ProtNLM"/>
    </source>
</evidence>
<keyword evidence="2" id="KW-0238">DNA-binding</keyword>
<evidence type="ECO:0000259" key="7">
    <source>
        <dbReference type="Pfam" id="PF17682"/>
    </source>
</evidence>
<protein>
    <recommendedName>
        <fullName evidence="10">Transcription factor IIIC subunit 5 HTH domain-containing protein</fullName>
    </recommendedName>
</protein>
<evidence type="ECO:0000256" key="1">
    <source>
        <dbReference type="ARBA" id="ARBA00004123"/>
    </source>
</evidence>
<name>A0A2J6PSF7_9HELO</name>
<keyword evidence="9" id="KW-1185">Reference proteome</keyword>
<evidence type="ECO:0000256" key="4">
    <source>
        <dbReference type="ARBA" id="ARBA00023242"/>
    </source>
</evidence>
<gene>
    <name evidence="8" type="ORF">NA56DRAFT_535469</name>
</gene>
<comment type="subcellular location">
    <subcellularLocation>
        <location evidence="1">Nucleus</location>
    </subcellularLocation>
</comment>
<feature type="non-terminal residue" evidence="8">
    <location>
        <position position="1"/>
    </location>
</feature>
<feature type="domain" description="Transcription factor IIIC subunit 5 HTH" evidence="6">
    <location>
        <begin position="203"/>
        <end position="354"/>
    </location>
</feature>
<dbReference type="Gene3D" id="3.30.200.160">
    <property type="entry name" value="TFIIIC, subcomplex tauA, subunit Sfc1, barrel domain"/>
    <property type="match status" value="1"/>
</dbReference>
<keyword evidence="4" id="KW-0539">Nucleus</keyword>
<dbReference type="InterPro" id="IPR041499">
    <property type="entry name" value="Tfc1/Sfc1_N"/>
</dbReference>
<dbReference type="InterPro" id="IPR019136">
    <property type="entry name" value="TF_IIIC_su-5_HTH"/>
</dbReference>
<dbReference type="STRING" id="1745343.A0A2J6PSF7"/>
<dbReference type="OrthoDB" id="5598268at2759"/>
<evidence type="ECO:0000313" key="9">
    <source>
        <dbReference type="Proteomes" id="UP000235672"/>
    </source>
</evidence>
<dbReference type="AlphaFoldDB" id="A0A2J6PSF7"/>
<dbReference type="EMBL" id="KZ613502">
    <property type="protein sequence ID" value="PMD16970.1"/>
    <property type="molecule type" value="Genomic_DNA"/>
</dbReference>
<evidence type="ECO:0000259" key="6">
    <source>
        <dbReference type="Pfam" id="PF09734"/>
    </source>
</evidence>
<dbReference type="Proteomes" id="UP000235672">
    <property type="component" value="Unassembled WGS sequence"/>
</dbReference>
<dbReference type="GO" id="GO:0000127">
    <property type="term" value="C:transcription factor TFIIIC complex"/>
    <property type="evidence" value="ECO:0007669"/>
    <property type="project" value="InterPro"/>
</dbReference>
<organism evidence="8 9">
    <name type="scientific">Hyaloscypha hepaticicola</name>
    <dbReference type="NCBI Taxonomy" id="2082293"/>
    <lineage>
        <taxon>Eukaryota</taxon>
        <taxon>Fungi</taxon>
        <taxon>Dikarya</taxon>
        <taxon>Ascomycota</taxon>
        <taxon>Pezizomycotina</taxon>
        <taxon>Leotiomycetes</taxon>
        <taxon>Helotiales</taxon>
        <taxon>Hyaloscyphaceae</taxon>
        <taxon>Hyaloscypha</taxon>
    </lineage>
</organism>
<keyword evidence="3" id="KW-0804">Transcription</keyword>
<evidence type="ECO:0000256" key="2">
    <source>
        <dbReference type="ARBA" id="ARBA00023125"/>
    </source>
</evidence>
<feature type="non-terminal residue" evidence="8">
    <location>
        <position position="511"/>
    </location>
</feature>
<reference evidence="8 9" key="1">
    <citation type="submission" date="2016-05" db="EMBL/GenBank/DDBJ databases">
        <title>A degradative enzymes factory behind the ericoid mycorrhizal symbiosis.</title>
        <authorList>
            <consortium name="DOE Joint Genome Institute"/>
            <person name="Martino E."/>
            <person name="Morin E."/>
            <person name="Grelet G."/>
            <person name="Kuo A."/>
            <person name="Kohler A."/>
            <person name="Daghino S."/>
            <person name="Barry K."/>
            <person name="Choi C."/>
            <person name="Cichocki N."/>
            <person name="Clum A."/>
            <person name="Copeland A."/>
            <person name="Hainaut M."/>
            <person name="Haridas S."/>
            <person name="Labutti K."/>
            <person name="Lindquist E."/>
            <person name="Lipzen A."/>
            <person name="Khouja H.-R."/>
            <person name="Murat C."/>
            <person name="Ohm R."/>
            <person name="Olson A."/>
            <person name="Spatafora J."/>
            <person name="Veneault-Fourrey C."/>
            <person name="Henrissat B."/>
            <person name="Grigoriev I."/>
            <person name="Martin F."/>
            <person name="Perotto S."/>
        </authorList>
    </citation>
    <scope>NUCLEOTIDE SEQUENCE [LARGE SCALE GENOMIC DNA]</scope>
    <source>
        <strain evidence="8 9">UAMH 7357</strain>
    </source>
</reference>
<sequence length="511" mass="59519">EPEQFAPEFELGTREVFAVEHPAIIQNLDNGIKTFGRDQPFERIINCTEPEECIPLYIRFRDPTCAPILSQSTATQNIVLKITVPKRTGRRRKKGSRDPFTYDGASTNANHAPDSQDVHMQDREALDTNLWKKLRDNADKYTCEVVGEIKHTHRFRGLADFHQSTSHGPFFRKFLEKVLPGDVQKMREFKFDPSRGWKPGEEIIQPPNMTPLPLPFNWHWQQNPHVNQVVDPVTGETRLVNVSKLVRLQVEYLPHYMENIPQKSPQEPPDDEELLEIIAKLEELYQERPIWTRRALINRVNYTLTEATLHLIRLALPYVGYRFKDGPFRDALIKFGLDPRKDPKYRMYQTIYFQLAERDVKDPSAPWNGIRQSTKSKTIKKPNDKLSHFFNGRDVAIDGKIWQMCDVTDPLLAKLIKEAPIRETFEPKNDGWFCNGTLAKIRAIMKVKIVALHTEKEIKDEDFKKALEMPDIIPERQQKQIWIPVPDIRLTKEEMEKLRTDGKDFTVMSGM</sequence>
<dbReference type="Pfam" id="PF17682">
    <property type="entry name" value="Tau95_N"/>
    <property type="match status" value="1"/>
</dbReference>
<dbReference type="InterPro" id="IPR042536">
    <property type="entry name" value="TFIIIC_tauA_Sfc1"/>
</dbReference>
<dbReference type="GO" id="GO:0001003">
    <property type="term" value="F:RNA polymerase III type 2 promoter sequence-specific DNA binding"/>
    <property type="evidence" value="ECO:0007669"/>
    <property type="project" value="TreeGrafter"/>
</dbReference>
<evidence type="ECO:0000313" key="8">
    <source>
        <dbReference type="EMBL" id="PMD16970.1"/>
    </source>
</evidence>
<dbReference type="InterPro" id="IPR040454">
    <property type="entry name" value="TF_IIIC_Tfc1/Sfc1"/>
</dbReference>
<dbReference type="GO" id="GO:0001002">
    <property type="term" value="F:RNA polymerase III type 1 promoter sequence-specific DNA binding"/>
    <property type="evidence" value="ECO:0007669"/>
    <property type="project" value="TreeGrafter"/>
</dbReference>
<dbReference type="GO" id="GO:0005634">
    <property type="term" value="C:nucleus"/>
    <property type="evidence" value="ECO:0007669"/>
    <property type="project" value="UniProtKB-SubCell"/>
</dbReference>
<feature type="domain" description="Transcription factor IIIC subunit Tfc1/Sfc1 triple barrel" evidence="7">
    <location>
        <begin position="18"/>
        <end position="163"/>
    </location>
</feature>
<accession>A0A2J6PSF7</accession>
<dbReference type="Pfam" id="PF09734">
    <property type="entry name" value="Tau95"/>
    <property type="match status" value="1"/>
</dbReference>
<evidence type="ECO:0000256" key="3">
    <source>
        <dbReference type="ARBA" id="ARBA00023163"/>
    </source>
</evidence>
<dbReference type="PANTHER" id="PTHR13230">
    <property type="entry name" value="GENERAL TRANSCRIPTION FACTOR IIIC, POLYPEPTIDE 5"/>
    <property type="match status" value="1"/>
</dbReference>
<dbReference type="GO" id="GO:0006384">
    <property type="term" value="P:transcription initiation at RNA polymerase III promoter"/>
    <property type="evidence" value="ECO:0007669"/>
    <property type="project" value="InterPro"/>
</dbReference>
<proteinExistence type="predicted"/>
<feature type="region of interest" description="Disordered" evidence="5">
    <location>
        <begin position="86"/>
        <end position="119"/>
    </location>
</feature>
<evidence type="ECO:0000256" key="5">
    <source>
        <dbReference type="SAM" id="MobiDB-lite"/>
    </source>
</evidence>
<dbReference type="PANTHER" id="PTHR13230:SF5">
    <property type="entry name" value="GENERAL TRANSCRIPTION FACTOR 3C POLYPEPTIDE 5"/>
    <property type="match status" value="1"/>
</dbReference>